<dbReference type="PANTHER" id="PTHR33915:SF1">
    <property type="entry name" value="OS04G0644100 PROTEIN"/>
    <property type="match status" value="1"/>
</dbReference>
<dbReference type="PROSITE" id="PS50105">
    <property type="entry name" value="SAM_DOMAIN"/>
    <property type="match status" value="1"/>
</dbReference>
<organism evidence="2 3">
    <name type="scientific">Marchantia polymorpha</name>
    <name type="common">Common liverwort</name>
    <name type="synonym">Marchantia aquatica</name>
    <dbReference type="NCBI Taxonomy" id="3197"/>
    <lineage>
        <taxon>Eukaryota</taxon>
        <taxon>Viridiplantae</taxon>
        <taxon>Streptophyta</taxon>
        <taxon>Embryophyta</taxon>
        <taxon>Marchantiophyta</taxon>
        <taxon>Marchantiopsida</taxon>
        <taxon>Marchantiidae</taxon>
        <taxon>Marchantiales</taxon>
        <taxon>Marchantiaceae</taxon>
        <taxon>Marchantia</taxon>
    </lineage>
</organism>
<evidence type="ECO:0000259" key="1">
    <source>
        <dbReference type="PROSITE" id="PS50105"/>
    </source>
</evidence>
<dbReference type="Proteomes" id="UP000244005">
    <property type="component" value="Unassembled WGS sequence"/>
</dbReference>
<dbReference type="CDD" id="cd09487">
    <property type="entry name" value="SAM_superfamily"/>
    <property type="match status" value="1"/>
</dbReference>
<accession>A0A2R6XHH1</accession>
<gene>
    <name evidence="2" type="ORF">MARPO_0014s0088</name>
</gene>
<sequence>MRAGRKEGGMGGGEHKFCWFSWLSDVGMEHYASKFEKNMLGEQDVVHMNHDLLKSMGIHVAKERIKVLDRQTKHLQEKTKRSNSMLKKVVKKIQEHQQASIVRRVERSGVDECKLLDWAKANWLLCDRTRLVEEAYLRPSAPSQRTSILTDDNRTESDQEVLRSTKDILWAVLFGTEKTNVHLTRVARELLCLTVPSYKAYAFNFFRAVTELGASGTWRYPDNVSNDHNASNILLQVEFGETESNLIGDVIMVCTHLINLLEVNEQVLYARCISVEQSTLFTHLYFQRSSYRHKIVCILFSTPNPGIFTGQSSPRASLSARDGGLP</sequence>
<dbReference type="InterPro" id="IPR013761">
    <property type="entry name" value="SAM/pointed_sf"/>
</dbReference>
<feature type="domain" description="SAM" evidence="1">
    <location>
        <begin position="22"/>
        <end position="68"/>
    </location>
</feature>
<proteinExistence type="predicted"/>
<dbReference type="OMA" id="SAMIHEC"/>
<reference evidence="3" key="1">
    <citation type="journal article" date="2017" name="Cell">
        <title>Insights into land plant evolution garnered from the Marchantia polymorpha genome.</title>
        <authorList>
            <person name="Bowman J.L."/>
            <person name="Kohchi T."/>
            <person name="Yamato K.T."/>
            <person name="Jenkins J."/>
            <person name="Shu S."/>
            <person name="Ishizaki K."/>
            <person name="Yamaoka S."/>
            <person name="Nishihama R."/>
            <person name="Nakamura Y."/>
            <person name="Berger F."/>
            <person name="Adam C."/>
            <person name="Aki S.S."/>
            <person name="Althoff F."/>
            <person name="Araki T."/>
            <person name="Arteaga-Vazquez M.A."/>
            <person name="Balasubrmanian S."/>
            <person name="Barry K."/>
            <person name="Bauer D."/>
            <person name="Boehm C.R."/>
            <person name="Briginshaw L."/>
            <person name="Caballero-Perez J."/>
            <person name="Catarino B."/>
            <person name="Chen F."/>
            <person name="Chiyoda S."/>
            <person name="Chovatia M."/>
            <person name="Davies K.M."/>
            <person name="Delmans M."/>
            <person name="Demura T."/>
            <person name="Dierschke T."/>
            <person name="Dolan L."/>
            <person name="Dorantes-Acosta A.E."/>
            <person name="Eklund D.M."/>
            <person name="Florent S.N."/>
            <person name="Flores-Sandoval E."/>
            <person name="Fujiyama A."/>
            <person name="Fukuzawa H."/>
            <person name="Galik B."/>
            <person name="Grimanelli D."/>
            <person name="Grimwood J."/>
            <person name="Grossniklaus U."/>
            <person name="Hamada T."/>
            <person name="Haseloff J."/>
            <person name="Hetherington A.J."/>
            <person name="Higo A."/>
            <person name="Hirakawa Y."/>
            <person name="Hundley H.N."/>
            <person name="Ikeda Y."/>
            <person name="Inoue K."/>
            <person name="Inoue S.I."/>
            <person name="Ishida S."/>
            <person name="Jia Q."/>
            <person name="Kakita M."/>
            <person name="Kanazawa T."/>
            <person name="Kawai Y."/>
            <person name="Kawashima T."/>
            <person name="Kennedy M."/>
            <person name="Kinose K."/>
            <person name="Kinoshita T."/>
            <person name="Kohara Y."/>
            <person name="Koide E."/>
            <person name="Komatsu K."/>
            <person name="Kopischke S."/>
            <person name="Kubo M."/>
            <person name="Kyozuka J."/>
            <person name="Lagercrantz U."/>
            <person name="Lin S.S."/>
            <person name="Lindquist E."/>
            <person name="Lipzen A.M."/>
            <person name="Lu C.W."/>
            <person name="De Luna E."/>
            <person name="Martienssen R.A."/>
            <person name="Minamino N."/>
            <person name="Mizutani M."/>
            <person name="Mizutani M."/>
            <person name="Mochizuki N."/>
            <person name="Monte I."/>
            <person name="Mosher R."/>
            <person name="Nagasaki H."/>
            <person name="Nakagami H."/>
            <person name="Naramoto S."/>
            <person name="Nishitani K."/>
            <person name="Ohtani M."/>
            <person name="Okamoto T."/>
            <person name="Okumura M."/>
            <person name="Phillips J."/>
            <person name="Pollak B."/>
            <person name="Reinders A."/>
            <person name="Rovekamp M."/>
            <person name="Sano R."/>
            <person name="Sawa S."/>
            <person name="Schmid M.W."/>
            <person name="Shirakawa M."/>
            <person name="Solano R."/>
            <person name="Spunde A."/>
            <person name="Suetsugu N."/>
            <person name="Sugano S."/>
            <person name="Sugiyama A."/>
            <person name="Sun R."/>
            <person name="Suzuki Y."/>
            <person name="Takenaka M."/>
            <person name="Takezawa D."/>
            <person name="Tomogane H."/>
            <person name="Tsuzuki M."/>
            <person name="Ueda T."/>
            <person name="Umeda M."/>
            <person name="Ward J.M."/>
            <person name="Watanabe Y."/>
            <person name="Yazaki K."/>
            <person name="Yokoyama R."/>
            <person name="Yoshitake Y."/>
            <person name="Yotsui I."/>
            <person name="Zachgo S."/>
            <person name="Schmutz J."/>
        </authorList>
    </citation>
    <scope>NUCLEOTIDE SEQUENCE [LARGE SCALE GENOMIC DNA]</scope>
    <source>
        <strain evidence="3">Tak-1</strain>
    </source>
</reference>
<keyword evidence="3" id="KW-1185">Reference proteome</keyword>
<evidence type="ECO:0000313" key="2">
    <source>
        <dbReference type="EMBL" id="PTQ45553.1"/>
    </source>
</evidence>
<dbReference type="InterPro" id="IPR001660">
    <property type="entry name" value="SAM"/>
</dbReference>
<dbReference type="OrthoDB" id="1887912at2759"/>
<name>A0A2R6XHH1_MARPO</name>
<dbReference type="Gene3D" id="1.10.150.50">
    <property type="entry name" value="Transcription Factor, Ets-1"/>
    <property type="match status" value="1"/>
</dbReference>
<dbReference type="AlphaFoldDB" id="A0A2R6XHH1"/>
<dbReference type="Pfam" id="PF07647">
    <property type="entry name" value="SAM_2"/>
    <property type="match status" value="1"/>
</dbReference>
<dbReference type="EMBL" id="KZ772686">
    <property type="protein sequence ID" value="PTQ45553.1"/>
    <property type="molecule type" value="Genomic_DNA"/>
</dbReference>
<dbReference type="Gramene" id="Mp1g11380.1">
    <property type="protein sequence ID" value="Mp1g11380.1.cds1"/>
    <property type="gene ID" value="Mp1g11380"/>
</dbReference>
<evidence type="ECO:0000313" key="3">
    <source>
        <dbReference type="Proteomes" id="UP000244005"/>
    </source>
</evidence>
<protein>
    <recommendedName>
        <fullName evidence="1">SAM domain-containing protein</fullName>
    </recommendedName>
</protein>
<dbReference type="SUPFAM" id="SSF47769">
    <property type="entry name" value="SAM/Pointed domain"/>
    <property type="match status" value="1"/>
</dbReference>
<dbReference type="PANTHER" id="PTHR33915">
    <property type="entry name" value="OSJNBA0033G05.11 PROTEIN"/>
    <property type="match status" value="1"/>
</dbReference>